<reference evidence="9 10" key="1">
    <citation type="submission" date="2019-09" db="EMBL/GenBank/DDBJ databases">
        <authorList>
            <person name="Chen X.-Y."/>
        </authorList>
    </citation>
    <scope>NUCLEOTIDE SEQUENCE [LARGE SCALE GENOMIC DNA]</scope>
    <source>
        <strain evidence="9 10">NY5</strain>
    </source>
</reference>
<evidence type="ECO:0000259" key="8">
    <source>
        <dbReference type="PROSITE" id="PS51635"/>
    </source>
</evidence>
<feature type="active site" description="Proton acceptor" evidence="6">
    <location>
        <position position="209"/>
    </location>
</feature>
<feature type="signal peptide" evidence="7">
    <location>
        <begin position="1"/>
        <end position="23"/>
    </location>
</feature>
<comment type="subcellular location">
    <subcellularLocation>
        <location evidence="1">Membrane</location>
    </subcellularLocation>
</comment>
<dbReference type="Pfam" id="PF01103">
    <property type="entry name" value="Omp85"/>
    <property type="match status" value="1"/>
</dbReference>
<feature type="short sequence motif" description="GXSXG" evidence="6">
    <location>
        <begin position="61"/>
        <end position="65"/>
    </location>
</feature>
<dbReference type="AlphaFoldDB" id="A0A5B0X7T7"/>
<evidence type="ECO:0000256" key="5">
    <source>
        <dbReference type="ARBA" id="ARBA00023136"/>
    </source>
</evidence>
<keyword evidence="2 6" id="KW-0378">Hydrolase</keyword>
<dbReference type="InterPro" id="IPR050301">
    <property type="entry name" value="NTE"/>
</dbReference>
<feature type="active site" description="Nucleophile" evidence="6">
    <location>
        <position position="63"/>
    </location>
</feature>
<dbReference type="CDD" id="cd07205">
    <property type="entry name" value="Pat_PNPLA6_PNPLA7_NTE1_like"/>
    <property type="match status" value="1"/>
</dbReference>
<dbReference type="PANTHER" id="PTHR14226">
    <property type="entry name" value="NEUROPATHY TARGET ESTERASE/SWISS CHEESE D.MELANOGASTER"/>
    <property type="match status" value="1"/>
</dbReference>
<dbReference type="GO" id="GO:0016042">
    <property type="term" value="P:lipid catabolic process"/>
    <property type="evidence" value="ECO:0007669"/>
    <property type="project" value="UniProtKB-UniRule"/>
</dbReference>
<evidence type="ECO:0000256" key="7">
    <source>
        <dbReference type="SAM" id="SignalP"/>
    </source>
</evidence>
<evidence type="ECO:0000313" key="9">
    <source>
        <dbReference type="EMBL" id="KAA1194279.1"/>
    </source>
</evidence>
<dbReference type="InterPro" id="IPR016035">
    <property type="entry name" value="Acyl_Trfase/lysoPLipase"/>
</dbReference>
<gene>
    <name evidence="9" type="ORF">F0M18_02250</name>
</gene>
<protein>
    <submittedName>
        <fullName evidence="9">BamA/TamA family outer membrane protein</fullName>
    </submittedName>
</protein>
<evidence type="ECO:0000313" key="10">
    <source>
        <dbReference type="Proteomes" id="UP000323708"/>
    </source>
</evidence>
<name>A0A5B0X7T7_9GAMM</name>
<dbReference type="InterPro" id="IPR000184">
    <property type="entry name" value="Bac_surfAg_D15"/>
</dbReference>
<dbReference type="Proteomes" id="UP000323708">
    <property type="component" value="Unassembled WGS sequence"/>
</dbReference>
<keyword evidence="3 6" id="KW-0442">Lipid degradation</keyword>
<keyword evidence="7" id="KW-0732">Signal</keyword>
<dbReference type="Pfam" id="PF01734">
    <property type="entry name" value="Patatin"/>
    <property type="match status" value="1"/>
</dbReference>
<keyword evidence="4 6" id="KW-0443">Lipid metabolism</keyword>
<feature type="chain" id="PRO_5022680101" evidence="7">
    <location>
        <begin position="24"/>
        <end position="749"/>
    </location>
</feature>
<proteinExistence type="predicted"/>
<dbReference type="InterPro" id="IPR002641">
    <property type="entry name" value="PNPLA_dom"/>
</dbReference>
<evidence type="ECO:0000256" key="4">
    <source>
        <dbReference type="ARBA" id="ARBA00023098"/>
    </source>
</evidence>
<dbReference type="GO" id="GO:0016787">
    <property type="term" value="F:hydrolase activity"/>
    <property type="evidence" value="ECO:0007669"/>
    <property type="project" value="UniProtKB-UniRule"/>
</dbReference>
<feature type="short sequence motif" description="GXGXXG" evidence="6">
    <location>
        <begin position="34"/>
        <end position="39"/>
    </location>
</feature>
<dbReference type="Gene3D" id="2.40.160.50">
    <property type="entry name" value="membrane protein fhac: a member of the omp85/tpsb transporter family"/>
    <property type="match status" value="1"/>
</dbReference>
<keyword evidence="10" id="KW-1185">Reference proteome</keyword>
<organism evidence="9 10">
    <name type="scientific">Pseudohalioglobus sediminis</name>
    <dbReference type="NCBI Taxonomy" id="2606449"/>
    <lineage>
        <taxon>Bacteria</taxon>
        <taxon>Pseudomonadati</taxon>
        <taxon>Pseudomonadota</taxon>
        <taxon>Gammaproteobacteria</taxon>
        <taxon>Cellvibrionales</taxon>
        <taxon>Halieaceae</taxon>
        <taxon>Pseudohalioglobus</taxon>
    </lineage>
</organism>
<evidence type="ECO:0000256" key="2">
    <source>
        <dbReference type="ARBA" id="ARBA00022801"/>
    </source>
</evidence>
<dbReference type="GO" id="GO:0019867">
    <property type="term" value="C:outer membrane"/>
    <property type="evidence" value="ECO:0007669"/>
    <property type="project" value="InterPro"/>
</dbReference>
<evidence type="ECO:0000256" key="3">
    <source>
        <dbReference type="ARBA" id="ARBA00022963"/>
    </source>
</evidence>
<dbReference type="PANTHER" id="PTHR14226:SF29">
    <property type="entry name" value="NEUROPATHY TARGET ESTERASE SWS"/>
    <property type="match status" value="1"/>
</dbReference>
<dbReference type="RefSeq" id="WP_149609748.1">
    <property type="nucleotide sequence ID" value="NZ_VTUX01000001.1"/>
</dbReference>
<dbReference type="EMBL" id="VTUX01000001">
    <property type="protein sequence ID" value="KAA1194279.1"/>
    <property type="molecule type" value="Genomic_DNA"/>
</dbReference>
<dbReference type="SUPFAM" id="SSF52151">
    <property type="entry name" value="FabD/lysophospholipase-like"/>
    <property type="match status" value="1"/>
</dbReference>
<sequence length="749" mass="81945">MQRISRLFSLVLALALAPPPAFASGDRINLVLAGGGARGIAHVGAITALEEMQVPIHAVAGTSMGALVGGLYAIGMDSAQLKEVVDNMAWEDAFADSLDRSELPQRRKSDDYDYPTSVSLSFQGGQISIPLGLVQGQQVRQIIKRLTLEAEHVRNFDELPTPYRAVATDIETGDAYVFSEGNIVTAMRASMSLPALLAPVEHDGRLLVDGGLAMNIPVQVGRDMGADRLLVVDIGTPLRGRDEINSVLGVTDQMLGFLTRRNSLEQLATLTDEDILISPDLTGIGMLDFERTQEIYERGYQATMALREQLAPLALNNAEWASYLASRDRPAPATPVIDRIVINNDSLLRDDLIRVRLRQQVDEPLDTEQLREDIAQIYTLGHWQIIDYDVVGEPGGESVLEINAQAKTWGDDQLKFGINLVSDFEGGSEINIGASAIWEGVTDLGGELYARAQVGDNILLGGEFYMPLDLQSRFFLLPQLHYHDYDVTNINPDFDFESTLGSWRVRRFSGQFNAGANLFDNSQVSMGLFRNVGEYVADIEVGGSLPESRFDEGGMLLGLRYDSLDNPFFPTQGGFANAEYQLMRDEVGADNDFERWHASALGAISWGADQRNTLILTARTGQSIDASNEPQNAYQLGGLFNLSGLSHNLLSGRQMAFAMAQYQRRLTANSVLPIDVPTYVGVSIEGGNVWSDRADVSTSDFANAGSLYLALDTPVGPIYIAYGRSEGSRDALYLAIGWPFLNNQLLMGR</sequence>
<feature type="short sequence motif" description="DGA/G" evidence="6">
    <location>
        <begin position="209"/>
        <end position="211"/>
    </location>
</feature>
<feature type="domain" description="PNPLA" evidence="8">
    <location>
        <begin position="30"/>
        <end position="222"/>
    </location>
</feature>
<dbReference type="Gene3D" id="3.40.1090.10">
    <property type="entry name" value="Cytosolic phospholipase A2 catalytic domain"/>
    <property type="match status" value="2"/>
</dbReference>
<comment type="caution">
    <text evidence="9">The sequence shown here is derived from an EMBL/GenBank/DDBJ whole genome shotgun (WGS) entry which is preliminary data.</text>
</comment>
<dbReference type="PROSITE" id="PS51635">
    <property type="entry name" value="PNPLA"/>
    <property type="match status" value="1"/>
</dbReference>
<evidence type="ECO:0000256" key="6">
    <source>
        <dbReference type="PROSITE-ProRule" id="PRU01161"/>
    </source>
</evidence>
<accession>A0A5B0X7T7</accession>
<keyword evidence="5" id="KW-0472">Membrane</keyword>
<evidence type="ECO:0000256" key="1">
    <source>
        <dbReference type="ARBA" id="ARBA00004370"/>
    </source>
</evidence>